<keyword evidence="4 10" id="KW-0547">Nucleotide-binding</keyword>
<protein>
    <recommendedName>
        <fullName evidence="1 9">Valine--tRNA ligase</fullName>
        <ecNumber evidence="1 9">6.1.1.9</ecNumber>
    </recommendedName>
</protein>
<keyword evidence="5 10" id="KW-0067">ATP-binding</keyword>
<dbReference type="CDD" id="cd00817">
    <property type="entry name" value="ValRS_core"/>
    <property type="match status" value="1"/>
</dbReference>
<dbReference type="AlphaFoldDB" id="A0A1F5WR38"/>
<keyword evidence="2" id="KW-0963">Cytoplasm</keyword>
<dbReference type="Proteomes" id="UP000177723">
    <property type="component" value="Unassembled WGS sequence"/>
</dbReference>
<dbReference type="InterPro" id="IPR009080">
    <property type="entry name" value="tRNAsynth_Ia_anticodon-bd"/>
</dbReference>
<evidence type="ECO:0000256" key="3">
    <source>
        <dbReference type="ARBA" id="ARBA00022598"/>
    </source>
</evidence>
<dbReference type="Pfam" id="PF08264">
    <property type="entry name" value="Anticodon_1"/>
    <property type="match status" value="1"/>
</dbReference>
<dbReference type="NCBIfam" id="TIGR00422">
    <property type="entry name" value="valS"/>
    <property type="match status" value="1"/>
</dbReference>
<dbReference type="Pfam" id="PF00133">
    <property type="entry name" value="tRNA-synt_1"/>
    <property type="match status" value="1"/>
</dbReference>
<dbReference type="InterPro" id="IPR002300">
    <property type="entry name" value="aa-tRNA-synth_Ia"/>
</dbReference>
<dbReference type="EMBL" id="MFHT01000005">
    <property type="protein sequence ID" value="OGF78047.1"/>
    <property type="molecule type" value="Genomic_DNA"/>
</dbReference>
<dbReference type="NCBIfam" id="NF004349">
    <property type="entry name" value="PRK05729.1"/>
    <property type="match status" value="1"/>
</dbReference>
<dbReference type="InterPro" id="IPR033705">
    <property type="entry name" value="Anticodon_Ia_Val"/>
</dbReference>
<feature type="domain" description="Aminoacyl-tRNA synthetase class Ia" evidence="12">
    <location>
        <begin position="18"/>
        <end position="562"/>
    </location>
</feature>
<dbReference type="InterPro" id="IPR013155">
    <property type="entry name" value="M/V/L/I-tRNA-synth_anticd-bd"/>
</dbReference>
<evidence type="ECO:0000256" key="4">
    <source>
        <dbReference type="ARBA" id="ARBA00022741"/>
    </source>
</evidence>
<reference evidence="14 15" key="1">
    <citation type="journal article" date="2016" name="Nat. Commun.">
        <title>Thousands of microbial genomes shed light on interconnected biogeochemical processes in an aquifer system.</title>
        <authorList>
            <person name="Anantharaman K."/>
            <person name="Brown C.T."/>
            <person name="Hug L.A."/>
            <person name="Sharon I."/>
            <person name="Castelle C.J."/>
            <person name="Probst A.J."/>
            <person name="Thomas B.C."/>
            <person name="Singh A."/>
            <person name="Wilkins M.J."/>
            <person name="Karaoz U."/>
            <person name="Brodie E.L."/>
            <person name="Williams K.H."/>
            <person name="Hubbard S.S."/>
            <person name="Banfield J.F."/>
        </authorList>
    </citation>
    <scope>NUCLEOTIDE SEQUENCE [LARGE SCALE GENOMIC DNA]</scope>
</reference>
<evidence type="ECO:0000259" key="12">
    <source>
        <dbReference type="Pfam" id="PF00133"/>
    </source>
</evidence>
<dbReference type="PANTHER" id="PTHR11946:SF93">
    <property type="entry name" value="VALINE--TRNA LIGASE, CHLOROPLASTIC_MITOCHONDRIAL 2"/>
    <property type="match status" value="1"/>
</dbReference>
<accession>A0A1F5WR38</accession>
<keyword evidence="11" id="KW-0175">Coiled coil</keyword>
<dbReference type="PRINTS" id="PR00986">
    <property type="entry name" value="TRNASYNTHVAL"/>
</dbReference>
<feature type="coiled-coil region" evidence="11">
    <location>
        <begin position="606"/>
        <end position="633"/>
    </location>
</feature>
<dbReference type="GO" id="GO:0004832">
    <property type="term" value="F:valine-tRNA ligase activity"/>
    <property type="evidence" value="ECO:0007669"/>
    <property type="project" value="UniProtKB-UniRule"/>
</dbReference>
<dbReference type="InterPro" id="IPR002303">
    <property type="entry name" value="Valyl-tRNA_ligase"/>
</dbReference>
<dbReference type="EC" id="6.1.1.9" evidence="1 9"/>
<dbReference type="PANTHER" id="PTHR11946">
    <property type="entry name" value="VALYL-TRNA SYNTHETASES"/>
    <property type="match status" value="1"/>
</dbReference>
<dbReference type="InterPro" id="IPR014729">
    <property type="entry name" value="Rossmann-like_a/b/a_fold"/>
</dbReference>
<dbReference type="GO" id="GO:0005524">
    <property type="term" value="F:ATP binding"/>
    <property type="evidence" value="ECO:0007669"/>
    <property type="project" value="UniProtKB-KW"/>
</dbReference>
<evidence type="ECO:0000256" key="10">
    <source>
        <dbReference type="RuleBase" id="RU363035"/>
    </source>
</evidence>
<dbReference type="GO" id="GO:0002161">
    <property type="term" value="F:aminoacyl-tRNA deacylase activity"/>
    <property type="evidence" value="ECO:0007669"/>
    <property type="project" value="InterPro"/>
</dbReference>
<comment type="catalytic activity">
    <reaction evidence="8">
        <text>tRNA(Val) + L-valine + ATP = L-valyl-tRNA(Val) + AMP + diphosphate</text>
        <dbReference type="Rhea" id="RHEA:10704"/>
        <dbReference type="Rhea" id="RHEA-COMP:9672"/>
        <dbReference type="Rhea" id="RHEA-COMP:9708"/>
        <dbReference type="ChEBI" id="CHEBI:30616"/>
        <dbReference type="ChEBI" id="CHEBI:33019"/>
        <dbReference type="ChEBI" id="CHEBI:57762"/>
        <dbReference type="ChEBI" id="CHEBI:78442"/>
        <dbReference type="ChEBI" id="CHEBI:78537"/>
        <dbReference type="ChEBI" id="CHEBI:456215"/>
        <dbReference type="EC" id="6.1.1.9"/>
    </reaction>
</comment>
<comment type="caution">
    <text evidence="14">The sequence shown here is derived from an EMBL/GenBank/DDBJ whole genome shotgun (WGS) entry which is preliminary data.</text>
</comment>
<keyword evidence="3 10" id="KW-0436">Ligase</keyword>
<dbReference type="GO" id="GO:0006438">
    <property type="term" value="P:valyl-tRNA aminoacylation"/>
    <property type="evidence" value="ECO:0007669"/>
    <property type="project" value="UniProtKB-UniRule"/>
</dbReference>
<evidence type="ECO:0000256" key="7">
    <source>
        <dbReference type="ARBA" id="ARBA00023146"/>
    </source>
</evidence>
<dbReference type="CDD" id="cd07962">
    <property type="entry name" value="Anticodon_Ia_Val"/>
    <property type="match status" value="1"/>
</dbReference>
<evidence type="ECO:0000256" key="1">
    <source>
        <dbReference type="ARBA" id="ARBA00013169"/>
    </source>
</evidence>
<evidence type="ECO:0000313" key="15">
    <source>
        <dbReference type="Proteomes" id="UP000177723"/>
    </source>
</evidence>
<evidence type="ECO:0000313" key="14">
    <source>
        <dbReference type="EMBL" id="OGF78047.1"/>
    </source>
</evidence>
<evidence type="ECO:0000256" key="8">
    <source>
        <dbReference type="ARBA" id="ARBA00047552"/>
    </source>
</evidence>
<dbReference type="Gene3D" id="3.40.50.620">
    <property type="entry name" value="HUPs"/>
    <property type="match status" value="2"/>
</dbReference>
<dbReference type="InterPro" id="IPR009008">
    <property type="entry name" value="Val/Leu/Ile-tRNA-synth_edit"/>
</dbReference>
<dbReference type="SUPFAM" id="SSF47323">
    <property type="entry name" value="Anticodon-binding domain of a subclass of class I aminoacyl-tRNA synthetases"/>
    <property type="match status" value="1"/>
</dbReference>
<feature type="domain" description="Methionyl/Valyl/Leucyl/Isoleucyl-tRNA synthetase anticodon-binding" evidence="13">
    <location>
        <begin position="614"/>
        <end position="721"/>
    </location>
</feature>
<dbReference type="SUPFAM" id="SSF50677">
    <property type="entry name" value="ValRS/IleRS/LeuRS editing domain"/>
    <property type="match status" value="1"/>
</dbReference>
<evidence type="ECO:0000256" key="6">
    <source>
        <dbReference type="ARBA" id="ARBA00022917"/>
    </source>
</evidence>
<evidence type="ECO:0000256" key="11">
    <source>
        <dbReference type="SAM" id="Coils"/>
    </source>
</evidence>
<dbReference type="Gene3D" id="3.90.740.10">
    <property type="entry name" value="Valyl/Leucyl/Isoleucyl-tRNA synthetase, editing domain"/>
    <property type="match status" value="1"/>
</dbReference>
<dbReference type="SUPFAM" id="SSF52374">
    <property type="entry name" value="Nucleotidylyl transferase"/>
    <property type="match status" value="1"/>
</dbReference>
<proteinExistence type="inferred from homology"/>
<comment type="similarity">
    <text evidence="10">Belongs to the class-I aminoacyl-tRNA synthetase family.</text>
</comment>
<keyword evidence="7 10" id="KW-0030">Aminoacyl-tRNA synthetase</keyword>
<evidence type="ECO:0000256" key="9">
    <source>
        <dbReference type="NCBIfam" id="TIGR00422"/>
    </source>
</evidence>
<evidence type="ECO:0000256" key="5">
    <source>
        <dbReference type="ARBA" id="ARBA00022840"/>
    </source>
</evidence>
<evidence type="ECO:0000256" key="2">
    <source>
        <dbReference type="ARBA" id="ARBA00022490"/>
    </source>
</evidence>
<dbReference type="Gene3D" id="1.10.730.10">
    <property type="entry name" value="Isoleucyl-tRNA Synthetase, Domain 1"/>
    <property type="match status" value="1"/>
</dbReference>
<dbReference type="PROSITE" id="PS00178">
    <property type="entry name" value="AA_TRNA_LIGASE_I"/>
    <property type="match status" value="1"/>
</dbReference>
<sequence>MPSEFDKPYDPKSVEPEMYKKWEESGFFNPDNSPGKRTKPFTIIMPPPNANGSLHIGHAVFVTLQDIMIRFERMRGKKTLWLPGADHAGFETQVVFDKKLEKEGRNRFKIPREKLYREMLNFTAENKTVMENQLRKLGASCDWSREKFTLDKDIIEIVYNTFKKLYNDGLAYRDSKIVNWCTKHQTTLSDVEIKYVERKDPLYYIKYGPVTLATVRLETKFGDTAVAVNPKDKRYKDLVGKEIEIQTLLGPAKIKVIADEMVDPKFGTGAVKVTPAHDPNDFEVWRRHKNEIPGPRPVIDQYGRIDLSGFSNRPAAQKYHGLKILEARKIMEEDMQKEGLMVKIDPDYMHTVATCYKCGTILEPRILPQWFIAMTAKPKGGGKSLRDLAIEAVKKGEIKFMPQRMEKIFMHWMKNLRDWNISRQIVWGIQIPAWYRSEETYVGKDKPAGENWTQDTDVFDTWFSSGQWPFATLMATGKNDFKTFYPTNVLETGWDILFFWVARMIMLGKYSTGKIPFKTVYLHGLVRDKDRQKMSKSKGNVIDPLGMAEQYGTDGLRMALVIGNLPGNDVIISEEKIRGYRNFANKVWNASRFVLMHVAKAPIKNKIKYSKQKKQMLEKLKECNKKVTKHLEEYKFHHAADTLYHFFWHYYADKVIEHLKKDLDSEDGTVEKETAKALLLKFHTTLIKLLHPFMPHITEKIWEHIPKEGEKKLLMIEEWPKL</sequence>
<dbReference type="InterPro" id="IPR001412">
    <property type="entry name" value="aa-tRNA-synth_I_CS"/>
</dbReference>
<keyword evidence="6 10" id="KW-0648">Protein biosynthesis</keyword>
<evidence type="ECO:0000259" key="13">
    <source>
        <dbReference type="Pfam" id="PF08264"/>
    </source>
</evidence>
<dbReference type="GO" id="GO:0005829">
    <property type="term" value="C:cytosol"/>
    <property type="evidence" value="ECO:0007669"/>
    <property type="project" value="TreeGrafter"/>
</dbReference>
<organism evidence="14 15">
    <name type="scientific">Candidatus Giovannonibacteria bacterium RIFCSPHIGHO2_12_FULL_43_15</name>
    <dbReference type="NCBI Taxonomy" id="1798341"/>
    <lineage>
        <taxon>Bacteria</taxon>
        <taxon>Candidatus Giovannoniibacteriota</taxon>
    </lineage>
</organism>
<gene>
    <name evidence="14" type="ORF">A3F23_02135</name>
</gene>
<name>A0A1F5WR38_9BACT</name>